<evidence type="ECO:0000313" key="3">
    <source>
        <dbReference type="Proteomes" id="UP000824243"/>
    </source>
</evidence>
<proteinExistence type="predicted"/>
<reference evidence="2" key="2">
    <citation type="submission" date="2021-04" db="EMBL/GenBank/DDBJ databases">
        <authorList>
            <person name="Gilroy R."/>
        </authorList>
    </citation>
    <scope>NUCLEOTIDE SEQUENCE</scope>
    <source>
        <strain evidence="2">ChiSjej5B23-15282</strain>
    </source>
</reference>
<feature type="compositionally biased region" description="Low complexity" evidence="1">
    <location>
        <begin position="35"/>
        <end position="46"/>
    </location>
</feature>
<evidence type="ECO:0000313" key="2">
    <source>
        <dbReference type="EMBL" id="HIX49057.1"/>
    </source>
</evidence>
<evidence type="ECO:0000256" key="1">
    <source>
        <dbReference type="SAM" id="MobiDB-lite"/>
    </source>
</evidence>
<gene>
    <name evidence="2" type="ORF">H9981_08645</name>
</gene>
<protein>
    <submittedName>
        <fullName evidence="2">Uncharacterized protein</fullName>
    </submittedName>
</protein>
<dbReference type="AlphaFoldDB" id="A0A9D2ASU8"/>
<dbReference type="EMBL" id="DXFA01000147">
    <property type="protein sequence ID" value="HIX49057.1"/>
    <property type="molecule type" value="Genomic_DNA"/>
</dbReference>
<feature type="region of interest" description="Disordered" evidence="1">
    <location>
        <begin position="1"/>
        <end position="50"/>
    </location>
</feature>
<comment type="caution">
    <text evidence="2">The sequence shown here is derived from an EMBL/GenBank/DDBJ whole genome shotgun (WGS) entry which is preliminary data.</text>
</comment>
<name>A0A9D2ASU8_9FIRM</name>
<dbReference type="Proteomes" id="UP000824243">
    <property type="component" value="Unassembled WGS sequence"/>
</dbReference>
<feature type="non-terminal residue" evidence="2">
    <location>
        <position position="1"/>
    </location>
</feature>
<sequence>SAGIWLASAPLHEAGKTTKSENTLKPGIRREELGSASNNPSSDPNAYPLISTFSKPHSEVTSTTHIPALKSVRERRFAVFWFTQAGSPRQMQRLKT</sequence>
<accession>A0A9D2ASU8</accession>
<reference evidence="2" key="1">
    <citation type="journal article" date="2021" name="PeerJ">
        <title>Extensive microbial diversity within the chicken gut microbiome revealed by metagenomics and culture.</title>
        <authorList>
            <person name="Gilroy R."/>
            <person name="Ravi A."/>
            <person name="Getino M."/>
            <person name="Pursley I."/>
            <person name="Horton D.L."/>
            <person name="Alikhan N.F."/>
            <person name="Baker D."/>
            <person name="Gharbi K."/>
            <person name="Hall N."/>
            <person name="Watson M."/>
            <person name="Adriaenssens E.M."/>
            <person name="Foster-Nyarko E."/>
            <person name="Jarju S."/>
            <person name="Secka A."/>
            <person name="Antonio M."/>
            <person name="Oren A."/>
            <person name="Chaudhuri R.R."/>
            <person name="La Ragione R."/>
            <person name="Hildebrand F."/>
            <person name="Pallen M.J."/>
        </authorList>
    </citation>
    <scope>NUCLEOTIDE SEQUENCE</scope>
    <source>
        <strain evidence="2">ChiSjej5B23-15282</strain>
    </source>
</reference>
<organism evidence="2 3">
    <name type="scientific">Candidatus Mediterraneibacter caccavium</name>
    <dbReference type="NCBI Taxonomy" id="2838661"/>
    <lineage>
        <taxon>Bacteria</taxon>
        <taxon>Bacillati</taxon>
        <taxon>Bacillota</taxon>
        <taxon>Clostridia</taxon>
        <taxon>Lachnospirales</taxon>
        <taxon>Lachnospiraceae</taxon>
        <taxon>Mediterraneibacter</taxon>
    </lineage>
</organism>